<evidence type="ECO:0000313" key="3">
    <source>
        <dbReference type="EMBL" id="EJF39737.1"/>
    </source>
</evidence>
<dbReference type="PROSITE" id="PS51462">
    <property type="entry name" value="NUDIX"/>
    <property type="match status" value="1"/>
</dbReference>
<gene>
    <name evidence="3" type="ORF">HMPREF1318_1800</name>
</gene>
<dbReference type="InterPro" id="IPR015797">
    <property type="entry name" value="NUDIX_hydrolase-like_dom_sf"/>
</dbReference>
<evidence type="ECO:0000259" key="2">
    <source>
        <dbReference type="PROSITE" id="PS51462"/>
    </source>
</evidence>
<dbReference type="SUPFAM" id="SSF55811">
    <property type="entry name" value="Nudix"/>
    <property type="match status" value="1"/>
</dbReference>
<accession>J0N5K4</accession>
<dbReference type="GO" id="GO:0005829">
    <property type="term" value="C:cytosol"/>
    <property type="evidence" value="ECO:0007669"/>
    <property type="project" value="TreeGrafter"/>
</dbReference>
<dbReference type="RefSeq" id="WP_008732571.1">
    <property type="nucleotide sequence ID" value="NZ_AKFT01000173.1"/>
</dbReference>
<organism evidence="3 4">
    <name type="scientific">Actinomyces massiliensis F0489</name>
    <dbReference type="NCBI Taxonomy" id="1125718"/>
    <lineage>
        <taxon>Bacteria</taxon>
        <taxon>Bacillati</taxon>
        <taxon>Actinomycetota</taxon>
        <taxon>Actinomycetes</taxon>
        <taxon>Actinomycetales</taxon>
        <taxon>Actinomycetaceae</taxon>
        <taxon>Actinomyces</taxon>
    </lineage>
</organism>
<dbReference type="PANTHER" id="PTHR11839:SF31">
    <property type="entry name" value="ADP-RIBOSE PYROPHOSPHATASE"/>
    <property type="match status" value="1"/>
</dbReference>
<dbReference type="EMBL" id="AKFT01000173">
    <property type="protein sequence ID" value="EJF39737.1"/>
    <property type="molecule type" value="Genomic_DNA"/>
</dbReference>
<keyword evidence="1" id="KW-0378">Hydrolase</keyword>
<dbReference type="GO" id="GO:0006753">
    <property type="term" value="P:nucleoside phosphate metabolic process"/>
    <property type="evidence" value="ECO:0007669"/>
    <property type="project" value="TreeGrafter"/>
</dbReference>
<name>J0N5K4_9ACTO</name>
<sequence length="222" mass="24446">MSYADLEDTRDDGRAVGACERVWSGPIFTVDDEEVVLAEGHEPVRRQTVAHHDAVSVVALREGEDSAQDDGAAEILMVRQYRHPVRAMLWEVPAGLLDVPGEDPLVAAQRELAEETDHAAARWDVLADFYASPGFTTEGARSYLARDLRLLAPQERVEREAEEAEFVPTWFRFDDVLAAVMAGRLHNPSTVVGVLAAAQARAADWSGLRSTDAGWLRSPRSL</sequence>
<dbReference type="PATRIC" id="fig|1125718.3.peg.2131"/>
<evidence type="ECO:0000313" key="4">
    <source>
        <dbReference type="Proteomes" id="UP000002941"/>
    </source>
</evidence>
<dbReference type="GO" id="GO:0016787">
    <property type="term" value="F:hydrolase activity"/>
    <property type="evidence" value="ECO:0007669"/>
    <property type="project" value="UniProtKB-KW"/>
</dbReference>
<dbReference type="AlphaFoldDB" id="J0N5K4"/>
<dbReference type="Proteomes" id="UP000002941">
    <property type="component" value="Unassembled WGS sequence"/>
</dbReference>
<dbReference type="eggNOG" id="COG0494">
    <property type="taxonomic scope" value="Bacteria"/>
</dbReference>
<proteinExistence type="predicted"/>
<dbReference type="Pfam" id="PF00293">
    <property type="entry name" value="NUDIX"/>
    <property type="match status" value="1"/>
</dbReference>
<protein>
    <submittedName>
        <fullName evidence="3">NUDIX domain protein</fullName>
    </submittedName>
</protein>
<dbReference type="PANTHER" id="PTHR11839">
    <property type="entry name" value="UDP/ADP-SUGAR PYROPHOSPHATASE"/>
    <property type="match status" value="1"/>
</dbReference>
<dbReference type="InterPro" id="IPR000086">
    <property type="entry name" value="NUDIX_hydrolase_dom"/>
</dbReference>
<keyword evidence="4" id="KW-1185">Reference proteome</keyword>
<comment type="caution">
    <text evidence="3">The sequence shown here is derived from an EMBL/GenBank/DDBJ whole genome shotgun (WGS) entry which is preliminary data.</text>
</comment>
<dbReference type="OrthoDB" id="9806150at2"/>
<dbReference type="GO" id="GO:0019693">
    <property type="term" value="P:ribose phosphate metabolic process"/>
    <property type="evidence" value="ECO:0007669"/>
    <property type="project" value="TreeGrafter"/>
</dbReference>
<evidence type="ECO:0000256" key="1">
    <source>
        <dbReference type="ARBA" id="ARBA00022801"/>
    </source>
</evidence>
<reference evidence="3 4" key="1">
    <citation type="submission" date="2012-05" db="EMBL/GenBank/DDBJ databases">
        <authorList>
            <person name="Harkins D.M."/>
            <person name="Madupu R."/>
            <person name="Durkin A.S."/>
            <person name="Torralba M."/>
            <person name="Methe B."/>
            <person name="Sutton G.G."/>
            <person name="Nelson K.E."/>
        </authorList>
    </citation>
    <scope>NUCLEOTIDE SEQUENCE [LARGE SCALE GENOMIC DNA]</scope>
    <source>
        <strain evidence="3 4">F0489</strain>
    </source>
</reference>
<dbReference type="Gene3D" id="3.90.79.10">
    <property type="entry name" value="Nucleoside Triphosphate Pyrophosphohydrolase"/>
    <property type="match status" value="1"/>
</dbReference>
<feature type="domain" description="Nudix hydrolase" evidence="2">
    <location>
        <begin position="50"/>
        <end position="198"/>
    </location>
</feature>